<evidence type="ECO:0000256" key="5">
    <source>
        <dbReference type="ARBA" id="ARBA00023163"/>
    </source>
</evidence>
<keyword evidence="2" id="KW-0805">Transcription regulation</keyword>
<reference evidence="8 9" key="1">
    <citation type="submission" date="2024-09" db="EMBL/GenBank/DDBJ databases">
        <authorList>
            <person name="Sun Q."/>
            <person name="Mori K."/>
        </authorList>
    </citation>
    <scope>NUCLEOTIDE SEQUENCE [LARGE SCALE GENOMIC DNA]</scope>
    <source>
        <strain evidence="8 9">JCM 12520</strain>
    </source>
</reference>
<keyword evidence="3" id="KW-0731">Sigma factor</keyword>
<dbReference type="InterPro" id="IPR013249">
    <property type="entry name" value="RNA_pol_sigma70_r4_t2"/>
</dbReference>
<dbReference type="RefSeq" id="WP_344915304.1">
    <property type="nucleotide sequence ID" value="NZ_BAAAYO010000014.1"/>
</dbReference>
<dbReference type="Gene3D" id="1.10.1740.10">
    <property type="match status" value="1"/>
</dbReference>
<keyword evidence="9" id="KW-1185">Reference proteome</keyword>
<accession>A0ABV5W076</accession>
<dbReference type="InterPro" id="IPR036388">
    <property type="entry name" value="WH-like_DNA-bd_sf"/>
</dbReference>
<comment type="caution">
    <text evidence="8">The sequence shown here is derived from an EMBL/GenBank/DDBJ whole genome shotgun (WGS) entry which is preliminary data.</text>
</comment>
<dbReference type="InterPro" id="IPR007627">
    <property type="entry name" value="RNA_pol_sigma70_r2"/>
</dbReference>
<proteinExistence type="inferred from homology"/>
<dbReference type="EMBL" id="JBHMAG010000013">
    <property type="protein sequence ID" value="MFB9753946.1"/>
    <property type="molecule type" value="Genomic_DNA"/>
</dbReference>
<dbReference type="SUPFAM" id="SSF88946">
    <property type="entry name" value="Sigma2 domain of RNA polymerase sigma factors"/>
    <property type="match status" value="1"/>
</dbReference>
<evidence type="ECO:0000256" key="3">
    <source>
        <dbReference type="ARBA" id="ARBA00023082"/>
    </source>
</evidence>
<dbReference type="NCBIfam" id="TIGR02937">
    <property type="entry name" value="sigma70-ECF"/>
    <property type="match status" value="1"/>
</dbReference>
<evidence type="ECO:0000259" key="7">
    <source>
        <dbReference type="Pfam" id="PF08281"/>
    </source>
</evidence>
<dbReference type="InterPro" id="IPR013325">
    <property type="entry name" value="RNA_pol_sigma_r2"/>
</dbReference>
<evidence type="ECO:0000256" key="4">
    <source>
        <dbReference type="ARBA" id="ARBA00023125"/>
    </source>
</evidence>
<dbReference type="SUPFAM" id="SSF88659">
    <property type="entry name" value="Sigma3 and sigma4 domains of RNA polymerase sigma factors"/>
    <property type="match status" value="1"/>
</dbReference>
<dbReference type="InterPro" id="IPR013324">
    <property type="entry name" value="RNA_pol_sigma_r3/r4-like"/>
</dbReference>
<evidence type="ECO:0000313" key="8">
    <source>
        <dbReference type="EMBL" id="MFB9753946.1"/>
    </source>
</evidence>
<feature type="domain" description="RNA polymerase sigma factor 70 region 4 type 2" evidence="7">
    <location>
        <begin position="124"/>
        <end position="167"/>
    </location>
</feature>
<dbReference type="PANTHER" id="PTHR43133">
    <property type="entry name" value="RNA POLYMERASE ECF-TYPE SIGMA FACTO"/>
    <property type="match status" value="1"/>
</dbReference>
<dbReference type="PANTHER" id="PTHR43133:SF8">
    <property type="entry name" value="RNA POLYMERASE SIGMA FACTOR HI_1459-RELATED"/>
    <property type="match status" value="1"/>
</dbReference>
<evidence type="ECO:0000259" key="6">
    <source>
        <dbReference type="Pfam" id="PF04542"/>
    </source>
</evidence>
<protein>
    <submittedName>
        <fullName evidence="8">RNA polymerase sigma factor</fullName>
    </submittedName>
</protein>
<dbReference type="Pfam" id="PF08281">
    <property type="entry name" value="Sigma70_r4_2"/>
    <property type="match status" value="1"/>
</dbReference>
<gene>
    <name evidence="8" type="ORF">ACFFNY_20440</name>
</gene>
<dbReference type="InterPro" id="IPR014284">
    <property type="entry name" value="RNA_pol_sigma-70_dom"/>
</dbReference>
<evidence type="ECO:0000313" key="9">
    <source>
        <dbReference type="Proteomes" id="UP001589619"/>
    </source>
</evidence>
<comment type="similarity">
    <text evidence="1">Belongs to the sigma-70 factor family. ECF subfamily.</text>
</comment>
<dbReference type="Pfam" id="PF04542">
    <property type="entry name" value="Sigma70_r2"/>
    <property type="match status" value="1"/>
</dbReference>
<keyword evidence="4" id="KW-0238">DNA-binding</keyword>
<sequence>MEISALVQKVRQGDVDCFEPIIRKYEQPIYRFCLFLLGDRQEAEDAAQDIFFKAYEHLDKFDPAQSFSAWLHKIAENHCRNLLKRRRRWFHLLPLFRPTEQAGSAEQVYAEKMGTELAYWFHGLSVPEKKLLFLRVVEDYSFEEIAQMMEESAPTVRKRFERLKAKLRRKKSQREEVTGHEQRFELR</sequence>
<feature type="domain" description="RNA polymerase sigma-70 region 2" evidence="6">
    <location>
        <begin position="22"/>
        <end position="88"/>
    </location>
</feature>
<evidence type="ECO:0000256" key="2">
    <source>
        <dbReference type="ARBA" id="ARBA00023015"/>
    </source>
</evidence>
<keyword evidence="5" id="KW-0804">Transcription</keyword>
<dbReference type="Proteomes" id="UP001589619">
    <property type="component" value="Unassembled WGS sequence"/>
</dbReference>
<name>A0ABV5W076_9BACL</name>
<evidence type="ECO:0000256" key="1">
    <source>
        <dbReference type="ARBA" id="ARBA00010641"/>
    </source>
</evidence>
<dbReference type="Gene3D" id="1.10.10.10">
    <property type="entry name" value="Winged helix-like DNA-binding domain superfamily/Winged helix DNA-binding domain"/>
    <property type="match status" value="1"/>
</dbReference>
<dbReference type="InterPro" id="IPR039425">
    <property type="entry name" value="RNA_pol_sigma-70-like"/>
</dbReference>
<organism evidence="8 9">
    <name type="scientific">Paenibacillus hodogayensis</name>
    <dbReference type="NCBI Taxonomy" id="279208"/>
    <lineage>
        <taxon>Bacteria</taxon>
        <taxon>Bacillati</taxon>
        <taxon>Bacillota</taxon>
        <taxon>Bacilli</taxon>
        <taxon>Bacillales</taxon>
        <taxon>Paenibacillaceae</taxon>
        <taxon>Paenibacillus</taxon>
    </lineage>
</organism>